<name>A0ABX8RYP3_NOCIO</name>
<gene>
    <name evidence="1" type="ORF">KV110_17375</name>
</gene>
<proteinExistence type="predicted"/>
<evidence type="ECO:0000313" key="1">
    <source>
        <dbReference type="EMBL" id="QXN94663.1"/>
    </source>
</evidence>
<reference evidence="1 2" key="1">
    <citation type="submission" date="2021-07" db="EMBL/GenBank/DDBJ databases">
        <title>Whole Genome Sequence of Nocardia Iowensis.</title>
        <authorList>
            <person name="Lamm A."/>
            <person name="Collins-Fairclough A.M."/>
            <person name="Bunk B."/>
            <person name="Sproer C."/>
        </authorList>
    </citation>
    <scope>NUCLEOTIDE SEQUENCE [LARGE SCALE GENOMIC DNA]</scope>
    <source>
        <strain evidence="1 2">NRRL 5646</strain>
    </source>
</reference>
<protein>
    <submittedName>
        <fullName evidence="1">Uncharacterized protein</fullName>
    </submittedName>
</protein>
<organism evidence="1 2">
    <name type="scientific">Nocardia iowensis</name>
    <dbReference type="NCBI Taxonomy" id="204891"/>
    <lineage>
        <taxon>Bacteria</taxon>
        <taxon>Bacillati</taxon>
        <taxon>Actinomycetota</taxon>
        <taxon>Actinomycetes</taxon>
        <taxon>Mycobacteriales</taxon>
        <taxon>Nocardiaceae</taxon>
        <taxon>Nocardia</taxon>
    </lineage>
</organism>
<dbReference type="Proteomes" id="UP000694257">
    <property type="component" value="Chromosome"/>
</dbReference>
<dbReference type="EMBL" id="CP078145">
    <property type="protein sequence ID" value="QXN94663.1"/>
    <property type="molecule type" value="Genomic_DNA"/>
</dbReference>
<dbReference type="RefSeq" id="WP_218477303.1">
    <property type="nucleotide sequence ID" value="NZ_BAABJN010000015.1"/>
</dbReference>
<accession>A0ABX8RYP3</accession>
<sequence length="99" mass="10863">MELYVDGGGMRWFADRRDDDSANARVWGKPPEWLAAFQGMRATLLWPLPELMGECYAVQQADCERVAECGDRDATLLRAAAQGFEQADSAGAAAIIRAL</sequence>
<evidence type="ECO:0000313" key="2">
    <source>
        <dbReference type="Proteomes" id="UP000694257"/>
    </source>
</evidence>
<keyword evidence="2" id="KW-1185">Reference proteome</keyword>